<accession>A0A371J728</accession>
<dbReference type="Gene3D" id="1.10.150.240">
    <property type="entry name" value="Putative phosphatase, domain 2"/>
    <property type="match status" value="1"/>
</dbReference>
<proteinExistence type="inferred from homology"/>
<dbReference type="Gene3D" id="3.40.50.1000">
    <property type="entry name" value="HAD superfamily/HAD-like"/>
    <property type="match status" value="1"/>
</dbReference>
<sequence>MKFKGVIFDLDGVVTDTAEYHFIAWKDLADRIGIDIDIEFNETLKGISRGESLERILVKGNKQNDYTQEEKDKLLKIKNDYYLTLLEKLTPKDVMDNIHDTLEYLKENNFKVALASASKNAPLIINKLELNEFFDIIVDPTSVKAGKPSPDIFIEGARLIGLEVNECLGVEDSEAGVTSINDANMYSIGIGSELNLKHANIVIPSTSALKNTIISVVESSLIEA</sequence>
<feature type="site" description="Important for catalytic activity and assists the phosphoryl transfer reaction to Asp8 by balancing charge and orienting the reacting groups" evidence="15">
    <location>
        <position position="147"/>
    </location>
</feature>
<dbReference type="NCBIfam" id="TIGR01509">
    <property type="entry name" value="HAD-SF-IA-v3"/>
    <property type="match status" value="1"/>
</dbReference>
<dbReference type="EMBL" id="NOJY02000006">
    <property type="protein sequence ID" value="RDY28535.1"/>
    <property type="molecule type" value="Genomic_DNA"/>
</dbReference>
<evidence type="ECO:0000256" key="5">
    <source>
        <dbReference type="ARBA" id="ARBA00022723"/>
    </source>
</evidence>
<name>A0A371J728_9FIRM</name>
<feature type="binding site" evidence="13">
    <location>
        <position position="25"/>
    </location>
    <ligand>
        <name>substrate</name>
    </ligand>
</feature>
<dbReference type="NCBIfam" id="TIGR01990">
    <property type="entry name" value="bPGM"/>
    <property type="match status" value="1"/>
</dbReference>
<keyword evidence="5 14" id="KW-0479">Metal-binding</keyword>
<evidence type="ECO:0000256" key="1">
    <source>
        <dbReference type="ARBA" id="ARBA00004496"/>
    </source>
</evidence>
<dbReference type="PANTHER" id="PTHR46193">
    <property type="entry name" value="6-PHOSPHOGLUCONATE PHOSPHATASE"/>
    <property type="match status" value="1"/>
</dbReference>
<protein>
    <recommendedName>
        <fullName evidence="11">Beta-phosphoglucomutase</fullName>
        <ecNumber evidence="10">5.4.2.6</ecNumber>
    </recommendedName>
</protein>
<dbReference type="InterPro" id="IPR051600">
    <property type="entry name" value="Beta-PGM-like"/>
</dbReference>
<feature type="binding site" evidence="13">
    <location>
        <position position="52"/>
    </location>
    <ligand>
        <name>substrate</name>
    </ligand>
</feature>
<evidence type="ECO:0000256" key="15">
    <source>
        <dbReference type="PIRSR" id="PIRSR610972-4"/>
    </source>
</evidence>
<evidence type="ECO:0000256" key="14">
    <source>
        <dbReference type="PIRSR" id="PIRSR610972-3"/>
    </source>
</evidence>
<evidence type="ECO:0000256" key="8">
    <source>
        <dbReference type="ARBA" id="ARBA00023277"/>
    </source>
</evidence>
<dbReference type="RefSeq" id="WP_094366352.1">
    <property type="nucleotide sequence ID" value="NZ_NOJY02000006.1"/>
</dbReference>
<dbReference type="InterPro" id="IPR023198">
    <property type="entry name" value="PGP-like_dom2"/>
</dbReference>
<evidence type="ECO:0000256" key="13">
    <source>
        <dbReference type="PIRSR" id="PIRSR610972-2"/>
    </source>
</evidence>
<dbReference type="OrthoDB" id="9797743at2"/>
<feature type="binding site" evidence="14">
    <location>
        <position position="9"/>
    </location>
    <ligand>
        <name>Mg(2+)</name>
        <dbReference type="ChEBI" id="CHEBI:18420"/>
    </ligand>
</feature>
<keyword evidence="7 16" id="KW-0413">Isomerase</keyword>
<feature type="binding site" evidence="14">
    <location>
        <position position="171"/>
    </location>
    <ligand>
        <name>Mg(2+)</name>
        <dbReference type="ChEBI" id="CHEBI:18420"/>
    </ligand>
</feature>
<feature type="binding site" evidence="13">
    <location>
        <begin position="44"/>
        <end position="49"/>
    </location>
    <ligand>
        <name>substrate</name>
    </ligand>
</feature>
<comment type="similarity">
    <text evidence="2">Belongs to the HAD-like hydrolase superfamily. CbbY/CbbZ/Gph/YieH family.</text>
</comment>
<feature type="binding site" evidence="13">
    <location>
        <begin position="116"/>
        <end position="120"/>
    </location>
    <ligand>
        <name>substrate</name>
    </ligand>
</feature>
<evidence type="ECO:0000256" key="11">
    <source>
        <dbReference type="ARBA" id="ARBA00044991"/>
    </source>
</evidence>
<dbReference type="Proteomes" id="UP000215694">
    <property type="component" value="Unassembled WGS sequence"/>
</dbReference>
<evidence type="ECO:0000256" key="10">
    <source>
        <dbReference type="ARBA" id="ARBA00044968"/>
    </source>
</evidence>
<keyword evidence="8" id="KW-0119">Carbohydrate metabolism</keyword>
<dbReference type="SFLD" id="SFLDG01135">
    <property type="entry name" value="C1.5.6:_HAD__Beta-PGM__Phospha"/>
    <property type="match status" value="1"/>
</dbReference>
<dbReference type="PANTHER" id="PTHR46193:SF18">
    <property type="entry name" value="HEXITOL PHOSPHATASE B"/>
    <property type="match status" value="1"/>
</dbReference>
<feature type="active site" description="Proton donor/acceptor" evidence="12">
    <location>
        <position position="11"/>
    </location>
</feature>
<evidence type="ECO:0000313" key="17">
    <source>
        <dbReference type="Proteomes" id="UP000215694"/>
    </source>
</evidence>
<dbReference type="CDD" id="cd02598">
    <property type="entry name" value="HAD_BPGM"/>
    <property type="match status" value="1"/>
</dbReference>
<dbReference type="InterPro" id="IPR036412">
    <property type="entry name" value="HAD-like_sf"/>
</dbReference>
<dbReference type="SFLD" id="SFLDG01129">
    <property type="entry name" value="C1.5:_HAD__Beta-PGM__Phosphata"/>
    <property type="match status" value="1"/>
</dbReference>
<dbReference type="SUPFAM" id="SSF56784">
    <property type="entry name" value="HAD-like"/>
    <property type="match status" value="1"/>
</dbReference>
<dbReference type="Pfam" id="PF00702">
    <property type="entry name" value="Hydrolase"/>
    <property type="match status" value="1"/>
</dbReference>
<comment type="caution">
    <text evidence="16">The sequence shown here is derived from an EMBL/GenBank/DDBJ whole genome shotgun (WGS) entry which is preliminary data.</text>
</comment>
<dbReference type="SFLD" id="SFLDS00003">
    <property type="entry name" value="Haloacid_Dehalogenase"/>
    <property type="match status" value="1"/>
</dbReference>
<dbReference type="InterPro" id="IPR006439">
    <property type="entry name" value="HAD-SF_hydro_IA"/>
</dbReference>
<keyword evidence="4" id="KW-0597">Phosphoprotein</keyword>
<evidence type="ECO:0000313" key="16">
    <source>
        <dbReference type="EMBL" id="RDY28535.1"/>
    </source>
</evidence>
<reference evidence="16 17" key="1">
    <citation type="journal article" date="2017" name="Genome Announc.">
        <title>Draft Genome Sequence of Romboutsia weinsteinii sp. nov. Strain CCRI-19649(T) Isolated from Surface Water.</title>
        <authorList>
            <person name="Maheux A.F."/>
            <person name="Boudreau D.K."/>
            <person name="Berube E."/>
            <person name="Boissinot M."/>
            <person name="Cantin P."/>
            <person name="Raymond F."/>
            <person name="Corbeil J."/>
            <person name="Omar R.F."/>
            <person name="Bergeron M.G."/>
        </authorList>
    </citation>
    <scope>NUCLEOTIDE SEQUENCE [LARGE SCALE GENOMIC DNA]</scope>
    <source>
        <strain evidence="16 17">CCRI-19649</strain>
    </source>
</reference>
<dbReference type="InterPro" id="IPR010972">
    <property type="entry name" value="Beta-PGM"/>
</dbReference>
<feature type="binding site" evidence="13">
    <location>
        <position position="78"/>
    </location>
    <ligand>
        <name>substrate</name>
    </ligand>
</feature>
<feature type="active site" description="Nucleophile" evidence="12">
    <location>
        <position position="9"/>
    </location>
</feature>
<dbReference type="NCBIfam" id="TIGR02009">
    <property type="entry name" value="PGMB-YQAB-SF"/>
    <property type="match status" value="1"/>
</dbReference>
<feature type="binding site" evidence="13">
    <location>
        <position position="147"/>
    </location>
    <ligand>
        <name>substrate</name>
    </ligand>
</feature>
<keyword evidence="6 14" id="KW-0460">Magnesium</keyword>
<dbReference type="InterPro" id="IPR023214">
    <property type="entry name" value="HAD_sf"/>
</dbReference>
<dbReference type="FunFam" id="1.10.150.240:FF:000010">
    <property type="entry name" value="Beta-phosphoglucomutase"/>
    <property type="match status" value="1"/>
</dbReference>
<dbReference type="InterPro" id="IPR010976">
    <property type="entry name" value="B-phosphoglucomutase_hydrolase"/>
</dbReference>
<keyword evidence="17" id="KW-1185">Reference proteome</keyword>
<dbReference type="AlphaFoldDB" id="A0A371J728"/>
<dbReference type="GO" id="GO:0005737">
    <property type="term" value="C:cytoplasm"/>
    <property type="evidence" value="ECO:0007669"/>
    <property type="project" value="UniProtKB-SubCell"/>
</dbReference>
<gene>
    <name evidence="16" type="primary">pgmB</name>
    <name evidence="16" type="ORF">CHL78_004935</name>
</gene>
<feature type="binding site" evidence="13">
    <location>
        <begin position="9"/>
        <end position="11"/>
    </location>
    <ligand>
        <name>substrate</name>
    </ligand>
</feature>
<dbReference type="GO" id="GO:0000287">
    <property type="term" value="F:magnesium ion binding"/>
    <property type="evidence" value="ECO:0007669"/>
    <property type="project" value="InterPro"/>
</dbReference>
<comment type="cofactor">
    <cofactor evidence="14">
        <name>Mg(2+)</name>
        <dbReference type="ChEBI" id="CHEBI:18420"/>
    </cofactor>
    <text evidence="14">Binds 2 magnesium ions per subunit.</text>
</comment>
<feature type="site" description="Important for catalytic activity and assists the phosphoryl transfer reaction to Asp8 by balancing charge and orienting the reacting groups" evidence="15">
    <location>
        <position position="116"/>
    </location>
</feature>
<organism evidence="16 17">
    <name type="scientific">Romboutsia weinsteinii</name>
    <dbReference type="NCBI Taxonomy" id="2020949"/>
    <lineage>
        <taxon>Bacteria</taxon>
        <taxon>Bacillati</taxon>
        <taxon>Bacillota</taxon>
        <taxon>Clostridia</taxon>
        <taxon>Peptostreptococcales</taxon>
        <taxon>Peptostreptococcaceae</taxon>
        <taxon>Romboutsia</taxon>
    </lineage>
</organism>
<dbReference type="SFLD" id="SFLDF00046">
    <property type="entry name" value="beta-phosphoglucomutase"/>
    <property type="match status" value="1"/>
</dbReference>
<evidence type="ECO:0000256" key="7">
    <source>
        <dbReference type="ARBA" id="ARBA00023235"/>
    </source>
</evidence>
<feature type="binding site" evidence="14">
    <location>
        <position position="11"/>
    </location>
    <ligand>
        <name>Mg(2+)</name>
        <dbReference type="ChEBI" id="CHEBI:18420"/>
    </ligand>
</feature>
<dbReference type="GO" id="GO:0005975">
    <property type="term" value="P:carbohydrate metabolic process"/>
    <property type="evidence" value="ECO:0007669"/>
    <property type="project" value="InterPro"/>
</dbReference>
<evidence type="ECO:0000256" key="2">
    <source>
        <dbReference type="ARBA" id="ARBA00006171"/>
    </source>
</evidence>
<comment type="subcellular location">
    <subcellularLocation>
        <location evidence="1">Cytoplasm</location>
    </subcellularLocation>
</comment>
<evidence type="ECO:0000256" key="12">
    <source>
        <dbReference type="PIRSR" id="PIRSR610972-1"/>
    </source>
</evidence>
<evidence type="ECO:0000256" key="9">
    <source>
        <dbReference type="ARBA" id="ARBA00044926"/>
    </source>
</evidence>
<evidence type="ECO:0000256" key="6">
    <source>
        <dbReference type="ARBA" id="ARBA00022842"/>
    </source>
</evidence>
<feature type="binding site" evidence="14">
    <location>
        <position position="172"/>
    </location>
    <ligand>
        <name>Mg(2+)</name>
        <dbReference type="ChEBI" id="CHEBI:18420"/>
    </ligand>
</feature>
<dbReference type="EC" id="5.4.2.6" evidence="10"/>
<evidence type="ECO:0000256" key="4">
    <source>
        <dbReference type="ARBA" id="ARBA00022553"/>
    </source>
</evidence>
<comment type="catalytic activity">
    <reaction evidence="9">
        <text>beta-D-glucose 1-phosphate = beta-D-glucose 6-phosphate</text>
        <dbReference type="Rhea" id="RHEA:20113"/>
        <dbReference type="ChEBI" id="CHEBI:57684"/>
        <dbReference type="ChEBI" id="CHEBI:58247"/>
        <dbReference type="EC" id="5.4.2.6"/>
    </reaction>
</comment>
<dbReference type="GO" id="GO:0008801">
    <property type="term" value="F:beta-phosphoglucomutase activity"/>
    <property type="evidence" value="ECO:0007669"/>
    <property type="project" value="UniProtKB-EC"/>
</dbReference>
<keyword evidence="3" id="KW-0963">Cytoplasm</keyword>
<evidence type="ECO:0000256" key="3">
    <source>
        <dbReference type="ARBA" id="ARBA00022490"/>
    </source>
</evidence>